<keyword evidence="5" id="KW-0679">Respiratory chain</keyword>
<keyword evidence="4" id="KW-0813">Transport</keyword>
<evidence type="ECO:0000256" key="9">
    <source>
        <dbReference type="ARBA" id="ARBA00023136"/>
    </source>
</evidence>
<keyword evidence="6" id="KW-0999">Mitochondrion inner membrane</keyword>
<keyword evidence="9" id="KW-0472">Membrane</keyword>
<evidence type="ECO:0000256" key="8">
    <source>
        <dbReference type="ARBA" id="ARBA00023128"/>
    </source>
</evidence>
<dbReference type="PIRSF" id="PIRSF005822">
    <property type="entry name" value="NDUA2"/>
    <property type="match status" value="1"/>
</dbReference>
<reference evidence="11" key="1">
    <citation type="submission" date="2017-08" db="EMBL/GenBank/DDBJ databases">
        <authorList>
            <person name="Polle J.E."/>
            <person name="Barry K."/>
            <person name="Cushman J."/>
            <person name="Schmutz J."/>
            <person name="Tran D."/>
            <person name="Hathwaick L.T."/>
            <person name="Yim W.C."/>
            <person name="Jenkins J."/>
            <person name="Mckie-Krisberg Z.M."/>
            <person name="Prochnik S."/>
            <person name="Lindquist E."/>
            <person name="Dockter R.B."/>
            <person name="Adam C."/>
            <person name="Molina H."/>
            <person name="Bunkerborg J."/>
            <person name="Jin E."/>
            <person name="Buchheim M."/>
            <person name="Magnuson J."/>
        </authorList>
    </citation>
    <scope>NUCLEOTIDE SEQUENCE</scope>
    <source>
        <strain evidence="11">CCAP 19/18</strain>
    </source>
</reference>
<evidence type="ECO:0000313" key="11">
    <source>
        <dbReference type="EMBL" id="KAF5835035.1"/>
    </source>
</evidence>
<protein>
    <submittedName>
        <fullName evidence="11">NADH:ubiquinone oxidoreductase 11 kDa subunit</fullName>
    </submittedName>
</protein>
<dbReference type="EMBL" id="MU069726">
    <property type="protein sequence ID" value="KAF5835035.1"/>
    <property type="molecule type" value="Genomic_DNA"/>
</dbReference>
<evidence type="ECO:0000256" key="1">
    <source>
        <dbReference type="ARBA" id="ARBA00003195"/>
    </source>
</evidence>
<dbReference type="Pfam" id="PF05047">
    <property type="entry name" value="L51_S25_CI-B8"/>
    <property type="match status" value="1"/>
</dbReference>
<sequence length="94" mass="10480">MAWRSGLSKALQELRIHVDQTAPASKGVRDFLMSNYAEMKKANPYFPILVRESAGAEAKLIARYDQGVEKAMSVQGDTPAAITNKLEQLIRMKQ</sequence>
<organism evidence="11 12">
    <name type="scientific">Dunaliella salina</name>
    <name type="common">Green alga</name>
    <name type="synonym">Protococcus salinus</name>
    <dbReference type="NCBI Taxonomy" id="3046"/>
    <lineage>
        <taxon>Eukaryota</taxon>
        <taxon>Viridiplantae</taxon>
        <taxon>Chlorophyta</taxon>
        <taxon>core chlorophytes</taxon>
        <taxon>Chlorophyceae</taxon>
        <taxon>CS clade</taxon>
        <taxon>Chlamydomonadales</taxon>
        <taxon>Dunaliellaceae</taxon>
        <taxon>Dunaliella</taxon>
    </lineage>
</organism>
<evidence type="ECO:0000256" key="6">
    <source>
        <dbReference type="ARBA" id="ARBA00022792"/>
    </source>
</evidence>
<keyword evidence="12" id="KW-1185">Reference proteome</keyword>
<dbReference type="PANTHER" id="PTHR12878">
    <property type="entry name" value="NADH-UBIQUINONE OXIDOREDUCTASE B8 SUBUNIT"/>
    <property type="match status" value="1"/>
</dbReference>
<evidence type="ECO:0000259" key="10">
    <source>
        <dbReference type="SMART" id="SM00916"/>
    </source>
</evidence>
<comment type="function">
    <text evidence="1">Accessory subunit of the mitochondrial membrane respiratory chain NADH dehydrogenase (Complex I), that is believed not to be involved in catalysis. Complex I functions in the transfer of electrons from NADH to the respiratory chain. The immediate electron acceptor for the enzyme is believed to be ubiquinone.</text>
</comment>
<evidence type="ECO:0000256" key="5">
    <source>
        <dbReference type="ARBA" id="ARBA00022660"/>
    </source>
</evidence>
<dbReference type="Gene3D" id="3.40.30.10">
    <property type="entry name" value="Glutaredoxin"/>
    <property type="match status" value="1"/>
</dbReference>
<dbReference type="InterPro" id="IPR036249">
    <property type="entry name" value="Thioredoxin-like_sf"/>
</dbReference>
<comment type="caution">
    <text evidence="11">The sequence shown here is derived from an EMBL/GenBank/DDBJ whole genome shotgun (WGS) entry which is preliminary data.</text>
</comment>
<keyword evidence="7" id="KW-0249">Electron transport</keyword>
<dbReference type="Proteomes" id="UP000815325">
    <property type="component" value="Unassembled WGS sequence"/>
</dbReference>
<proteinExistence type="inferred from homology"/>
<feature type="domain" description="Ribosomal protein/NADH dehydrogenase" evidence="10">
    <location>
        <begin position="20"/>
        <end position="93"/>
    </location>
</feature>
<comment type="subcellular location">
    <subcellularLocation>
        <location evidence="2">Mitochondrion inner membrane</location>
        <topology evidence="2">Peripheral membrane protein</topology>
        <orientation evidence="2">Matrix side</orientation>
    </subcellularLocation>
</comment>
<dbReference type="SUPFAM" id="SSF52833">
    <property type="entry name" value="Thioredoxin-like"/>
    <property type="match status" value="1"/>
</dbReference>
<evidence type="ECO:0000256" key="2">
    <source>
        <dbReference type="ARBA" id="ARBA00004443"/>
    </source>
</evidence>
<dbReference type="SMART" id="SM00916">
    <property type="entry name" value="L51_S25_CI-B8"/>
    <property type="match status" value="1"/>
</dbReference>
<dbReference type="PANTHER" id="PTHR12878:SF0">
    <property type="entry name" value="NADH DEHYDROGENASE [UBIQUINONE] 1 ALPHA SUBCOMPLEX SUBUNIT 2"/>
    <property type="match status" value="1"/>
</dbReference>
<comment type="similarity">
    <text evidence="3">Belongs to the complex I NDUFA2 subunit family.</text>
</comment>
<accession>A0ABQ7GK94</accession>
<gene>
    <name evidence="11" type="ORF">DUNSADRAFT_8038</name>
</gene>
<dbReference type="InterPro" id="IPR007741">
    <property type="entry name" value="Ribosomal_mL43/mS25/NADH_DH"/>
</dbReference>
<evidence type="ECO:0000256" key="7">
    <source>
        <dbReference type="ARBA" id="ARBA00022982"/>
    </source>
</evidence>
<evidence type="ECO:0000256" key="4">
    <source>
        <dbReference type="ARBA" id="ARBA00022448"/>
    </source>
</evidence>
<keyword evidence="8" id="KW-0496">Mitochondrion</keyword>
<name>A0ABQ7GK94_DUNSA</name>
<evidence type="ECO:0000256" key="3">
    <source>
        <dbReference type="ARBA" id="ARBA00008939"/>
    </source>
</evidence>
<evidence type="ECO:0000313" key="12">
    <source>
        <dbReference type="Proteomes" id="UP000815325"/>
    </source>
</evidence>
<dbReference type="InterPro" id="IPR016464">
    <property type="entry name" value="NADH_Ub_cplx-1_asu_su-2"/>
</dbReference>